<sequence>MTDHELRDLMRAHADEITLERDLAVPAWRAGRRTRRRRAVVSTGAAALAVATVVGGVSVLDRPSETAPALTPGTPTPTRAPSESASETPTTPPGSTTPDARIGGTRVFLAASPDDPAALPLQREGRPSLPDKFDLGAEAPSVAEAPIRFAEAALAVQGPDVEERVLLLAPDGTPRSLDISRLDAYDVQGGGATEALPVHDAMLSPTGRYLAFPQVGRIATYDVARDTWGSIPVDPVPELEWLGDTDLWLRSSTGAGPLVDVRTGRRSGGASRDLTGDALRAIPSASPRGRSRLGPYGTAQTVVLEQAPTDESTAEVFLGEQPELLVAATGNGDEAAGLLVGEATDEAGRPAACCTVASWGQGEGVGQGVLVYQWAPPGATTAHLLSWTVGTHRVERVTEMTGVPEDGFVVTSWARLWD</sequence>
<keyword evidence="2" id="KW-0812">Transmembrane</keyword>
<evidence type="ECO:0000313" key="4">
    <source>
        <dbReference type="Proteomes" id="UP001500621"/>
    </source>
</evidence>
<evidence type="ECO:0000256" key="1">
    <source>
        <dbReference type="SAM" id="MobiDB-lite"/>
    </source>
</evidence>
<reference evidence="4" key="1">
    <citation type="journal article" date="2019" name="Int. J. Syst. Evol. Microbiol.">
        <title>The Global Catalogue of Microorganisms (GCM) 10K type strain sequencing project: providing services to taxonomists for standard genome sequencing and annotation.</title>
        <authorList>
            <consortium name="The Broad Institute Genomics Platform"/>
            <consortium name="The Broad Institute Genome Sequencing Center for Infectious Disease"/>
            <person name="Wu L."/>
            <person name="Ma J."/>
        </authorList>
    </citation>
    <scope>NUCLEOTIDE SEQUENCE [LARGE SCALE GENOMIC DNA]</scope>
    <source>
        <strain evidence="4">JCM 18127</strain>
    </source>
</reference>
<keyword evidence="2" id="KW-0472">Membrane</keyword>
<keyword evidence="2" id="KW-1133">Transmembrane helix</keyword>
<dbReference type="EMBL" id="BAABIM010000001">
    <property type="protein sequence ID" value="GAA4673753.1"/>
    <property type="molecule type" value="Genomic_DNA"/>
</dbReference>
<evidence type="ECO:0008006" key="5">
    <source>
        <dbReference type="Google" id="ProtNLM"/>
    </source>
</evidence>
<name>A0ABP8VW41_9ACTN</name>
<dbReference type="RefSeq" id="WP_345262973.1">
    <property type="nucleotide sequence ID" value="NZ_BAABIM010000001.1"/>
</dbReference>
<keyword evidence="4" id="KW-1185">Reference proteome</keyword>
<protein>
    <recommendedName>
        <fullName evidence="5">WD40 repeat domain-containing protein</fullName>
    </recommendedName>
</protein>
<feature type="compositionally biased region" description="Low complexity" evidence="1">
    <location>
        <begin position="63"/>
        <end position="98"/>
    </location>
</feature>
<feature type="region of interest" description="Disordered" evidence="1">
    <location>
        <begin position="63"/>
        <end position="102"/>
    </location>
</feature>
<evidence type="ECO:0000256" key="2">
    <source>
        <dbReference type="SAM" id="Phobius"/>
    </source>
</evidence>
<gene>
    <name evidence="3" type="ORF">GCM10023226_08540</name>
</gene>
<dbReference type="Proteomes" id="UP001500621">
    <property type="component" value="Unassembled WGS sequence"/>
</dbReference>
<feature type="transmembrane region" description="Helical" evidence="2">
    <location>
        <begin position="39"/>
        <end position="60"/>
    </location>
</feature>
<proteinExistence type="predicted"/>
<accession>A0ABP8VW41</accession>
<organism evidence="3 4">
    <name type="scientific">Nocardioides nanhaiensis</name>
    <dbReference type="NCBI Taxonomy" id="1476871"/>
    <lineage>
        <taxon>Bacteria</taxon>
        <taxon>Bacillati</taxon>
        <taxon>Actinomycetota</taxon>
        <taxon>Actinomycetes</taxon>
        <taxon>Propionibacteriales</taxon>
        <taxon>Nocardioidaceae</taxon>
        <taxon>Nocardioides</taxon>
    </lineage>
</organism>
<evidence type="ECO:0000313" key="3">
    <source>
        <dbReference type="EMBL" id="GAA4673753.1"/>
    </source>
</evidence>
<comment type="caution">
    <text evidence="3">The sequence shown here is derived from an EMBL/GenBank/DDBJ whole genome shotgun (WGS) entry which is preliminary data.</text>
</comment>